<feature type="transmembrane region" description="Helical" evidence="3">
    <location>
        <begin position="121"/>
        <end position="142"/>
    </location>
</feature>
<protein>
    <recommendedName>
        <fullName evidence="2">Fibroblast growth factor</fullName>
        <shortName evidence="2">FGF</shortName>
    </recommendedName>
</protein>
<evidence type="ECO:0000313" key="5">
    <source>
        <dbReference type="Proteomes" id="UP000694620"/>
    </source>
</evidence>
<keyword evidence="3" id="KW-0812">Transmembrane</keyword>
<proteinExistence type="inferred from homology"/>
<reference evidence="4" key="3">
    <citation type="submission" date="2025-09" db="UniProtKB">
        <authorList>
            <consortium name="Ensembl"/>
        </authorList>
    </citation>
    <scope>IDENTIFICATION</scope>
</reference>
<reference evidence="4" key="2">
    <citation type="submission" date="2025-08" db="UniProtKB">
        <authorList>
            <consortium name="Ensembl"/>
        </authorList>
    </citation>
    <scope>IDENTIFICATION</scope>
</reference>
<dbReference type="AlphaFoldDB" id="A0A8C4RMU1"/>
<dbReference type="InterPro" id="IPR008996">
    <property type="entry name" value="IL1/FGF"/>
</dbReference>
<dbReference type="GO" id="GO:0008083">
    <property type="term" value="F:growth factor activity"/>
    <property type="evidence" value="ECO:0007669"/>
    <property type="project" value="InterPro"/>
</dbReference>
<dbReference type="Proteomes" id="UP000694620">
    <property type="component" value="Chromosome 1"/>
</dbReference>
<keyword evidence="5" id="KW-1185">Reference proteome</keyword>
<dbReference type="PRINTS" id="PR00262">
    <property type="entry name" value="IL1HBGF"/>
</dbReference>
<dbReference type="PROSITE" id="PS00247">
    <property type="entry name" value="HBGF_FGF"/>
    <property type="match status" value="1"/>
</dbReference>
<organism evidence="4 5">
    <name type="scientific">Erpetoichthys calabaricus</name>
    <name type="common">Rope fish</name>
    <name type="synonym">Calamoichthys calabaricus</name>
    <dbReference type="NCBI Taxonomy" id="27687"/>
    <lineage>
        <taxon>Eukaryota</taxon>
        <taxon>Metazoa</taxon>
        <taxon>Chordata</taxon>
        <taxon>Craniata</taxon>
        <taxon>Vertebrata</taxon>
        <taxon>Euteleostomi</taxon>
        <taxon>Actinopterygii</taxon>
        <taxon>Polypteriformes</taxon>
        <taxon>Polypteridae</taxon>
        <taxon>Erpetoichthys</taxon>
    </lineage>
</organism>
<dbReference type="Pfam" id="PF00167">
    <property type="entry name" value="FGF"/>
    <property type="match status" value="1"/>
</dbReference>
<sequence>MTYQCNGVKVGKFDKLFKPVINIYNTPSAHKLSSAPSLFPVAPRDDTGSGVRGCNCSTSDACKEWRPVPLYIQPEPHHIIATIQLVTTSTELESCSAADPKDIFCFFFSSSFSFLPNASSFLIMPSFFFALCFVMLYCSLVIECLPNPSPLLNPTWGDPRKLVHLYTSSDRRSFHLAISLDGQVDGTPEQTAYSAMLIKSEERGLVAILGVKSERYLCMDAKGKLFSSSHCTKDCLFYQERLENGYDVYRSSEYNLVVNLGGSKHVYITGHNLPPYSQFLSRQNTVELEHFFHRQSRNVHTDPSDPFGMFSSFNFQHGARRFETKKIAHSSQAHSVSRERMKTTYHDLVDPDDPLRLLDHKAIISPRFFRS</sequence>
<reference evidence="4" key="1">
    <citation type="submission" date="2021-06" db="EMBL/GenBank/DDBJ databases">
        <authorList>
            <consortium name="Wellcome Sanger Institute Data Sharing"/>
        </authorList>
    </citation>
    <scope>NUCLEOTIDE SEQUENCE [LARGE SCALE GENOMIC DNA]</scope>
</reference>
<accession>A0A8C4RMU1</accession>
<comment type="similarity">
    <text evidence="1 2">Belongs to the heparin-binding growth factors family.</text>
</comment>
<keyword evidence="3" id="KW-1133">Transmembrane helix</keyword>
<keyword evidence="3" id="KW-0472">Membrane</keyword>
<evidence type="ECO:0000256" key="1">
    <source>
        <dbReference type="ARBA" id="ARBA00007936"/>
    </source>
</evidence>
<dbReference type="SUPFAM" id="SSF50353">
    <property type="entry name" value="Cytokine"/>
    <property type="match status" value="1"/>
</dbReference>
<evidence type="ECO:0000256" key="2">
    <source>
        <dbReference type="RuleBase" id="RU049442"/>
    </source>
</evidence>
<evidence type="ECO:0000313" key="4">
    <source>
        <dbReference type="Ensembl" id="ENSECRP00000004291.1"/>
    </source>
</evidence>
<dbReference type="GeneTree" id="ENSGT00940000160821"/>
<evidence type="ECO:0000256" key="3">
    <source>
        <dbReference type="SAM" id="Phobius"/>
    </source>
</evidence>
<name>A0A8C4RMU1_ERPCA</name>
<dbReference type="SMART" id="SM00442">
    <property type="entry name" value="FGF"/>
    <property type="match status" value="1"/>
</dbReference>
<dbReference type="PRINTS" id="PR00263">
    <property type="entry name" value="HBGFFGF"/>
</dbReference>
<dbReference type="PANTHER" id="PTHR11486">
    <property type="entry name" value="FIBROBLAST GROWTH FACTOR"/>
    <property type="match status" value="1"/>
</dbReference>
<dbReference type="Gene3D" id="2.80.10.50">
    <property type="match status" value="1"/>
</dbReference>
<dbReference type="InterPro" id="IPR002209">
    <property type="entry name" value="Fibroblast_GF_fam"/>
</dbReference>
<dbReference type="Ensembl" id="ENSECRT00000004358.1">
    <property type="protein sequence ID" value="ENSECRP00000004291.1"/>
    <property type="gene ID" value="ENSECRG00000002905.1"/>
</dbReference>